<dbReference type="Gene3D" id="2.130.10.10">
    <property type="entry name" value="YVTN repeat-like/Quinoprotein amine dehydrogenase"/>
    <property type="match status" value="3"/>
</dbReference>
<dbReference type="SMART" id="SM00320">
    <property type="entry name" value="WD40"/>
    <property type="match status" value="7"/>
</dbReference>
<keyword evidence="1 3" id="KW-0853">WD repeat</keyword>
<dbReference type="InterPro" id="IPR019775">
    <property type="entry name" value="WD40_repeat_CS"/>
</dbReference>
<evidence type="ECO:0000256" key="1">
    <source>
        <dbReference type="ARBA" id="ARBA00022574"/>
    </source>
</evidence>
<dbReference type="InParanoid" id="A0A0D0AXC2"/>
<dbReference type="InterPro" id="IPR050349">
    <property type="entry name" value="WD_LIS1/nudF_dynein_reg"/>
</dbReference>
<dbReference type="PROSITE" id="PS50082">
    <property type="entry name" value="WD_REPEATS_2"/>
    <property type="match status" value="6"/>
</dbReference>
<feature type="repeat" description="WD" evidence="3">
    <location>
        <begin position="105"/>
        <end position="146"/>
    </location>
</feature>
<dbReference type="PROSITE" id="PS50294">
    <property type="entry name" value="WD_REPEATS_REGION"/>
    <property type="match status" value="6"/>
</dbReference>
<keyword evidence="6" id="KW-1185">Reference proteome</keyword>
<dbReference type="Pfam" id="PF00400">
    <property type="entry name" value="WD40"/>
    <property type="match status" value="7"/>
</dbReference>
<dbReference type="Proteomes" id="UP000054485">
    <property type="component" value="Unassembled WGS sequence"/>
</dbReference>
<dbReference type="EMBL" id="KN835363">
    <property type="protein sequence ID" value="KIK39017.1"/>
    <property type="molecule type" value="Genomic_DNA"/>
</dbReference>
<dbReference type="SUPFAM" id="SSF50998">
    <property type="entry name" value="Quinoprotein alcohol dehydrogenase-like"/>
    <property type="match status" value="1"/>
</dbReference>
<reference evidence="5 6" key="1">
    <citation type="submission" date="2014-04" db="EMBL/GenBank/DDBJ databases">
        <authorList>
            <consortium name="DOE Joint Genome Institute"/>
            <person name="Kuo A."/>
            <person name="Ruytinx J."/>
            <person name="Rineau F."/>
            <person name="Colpaert J."/>
            <person name="Kohler A."/>
            <person name="Nagy L.G."/>
            <person name="Floudas D."/>
            <person name="Copeland A."/>
            <person name="Barry K.W."/>
            <person name="Cichocki N."/>
            <person name="Veneault-Fourrey C."/>
            <person name="LaButti K."/>
            <person name="Lindquist E.A."/>
            <person name="Lipzen A."/>
            <person name="Lundell T."/>
            <person name="Morin E."/>
            <person name="Murat C."/>
            <person name="Sun H."/>
            <person name="Tunlid A."/>
            <person name="Henrissat B."/>
            <person name="Grigoriev I.V."/>
            <person name="Hibbett D.S."/>
            <person name="Martin F."/>
            <person name="Nordberg H.P."/>
            <person name="Cantor M.N."/>
            <person name="Hua S.X."/>
        </authorList>
    </citation>
    <scope>NUCLEOTIDE SEQUENCE [LARGE SCALE GENOMIC DNA]</scope>
    <source>
        <strain evidence="5 6">UH-Slu-Lm8-n1</strain>
    </source>
</reference>
<proteinExistence type="predicted"/>
<feature type="repeat" description="WD" evidence="3">
    <location>
        <begin position="206"/>
        <end position="247"/>
    </location>
</feature>
<dbReference type="InterPro" id="IPR020472">
    <property type="entry name" value="WD40_PAC1"/>
</dbReference>
<dbReference type="HOGENOM" id="CLU_000288_57_37_1"/>
<accession>A0A0D0AXC2</accession>
<evidence type="ECO:0008006" key="7">
    <source>
        <dbReference type="Google" id="ProtNLM"/>
    </source>
</evidence>
<gene>
    <name evidence="5" type="ORF">CY34DRAFT_808779</name>
</gene>
<dbReference type="PROSITE" id="PS00678">
    <property type="entry name" value="WD_REPEATS_1"/>
    <property type="match status" value="4"/>
</dbReference>
<dbReference type="AlphaFoldDB" id="A0A0D0AXC2"/>
<feature type="compositionally biased region" description="Polar residues" evidence="4">
    <location>
        <begin position="465"/>
        <end position="504"/>
    </location>
</feature>
<organism evidence="5 6">
    <name type="scientific">Suillus luteus UH-Slu-Lm8-n1</name>
    <dbReference type="NCBI Taxonomy" id="930992"/>
    <lineage>
        <taxon>Eukaryota</taxon>
        <taxon>Fungi</taxon>
        <taxon>Dikarya</taxon>
        <taxon>Basidiomycota</taxon>
        <taxon>Agaricomycotina</taxon>
        <taxon>Agaricomycetes</taxon>
        <taxon>Agaricomycetidae</taxon>
        <taxon>Boletales</taxon>
        <taxon>Suillineae</taxon>
        <taxon>Suillaceae</taxon>
        <taxon>Suillus</taxon>
    </lineage>
</organism>
<feature type="region of interest" description="Disordered" evidence="4">
    <location>
        <begin position="424"/>
        <end position="520"/>
    </location>
</feature>
<dbReference type="PANTHER" id="PTHR44129">
    <property type="entry name" value="WD REPEAT-CONTAINING PROTEIN POP1"/>
    <property type="match status" value="1"/>
</dbReference>
<dbReference type="OrthoDB" id="2679928at2759"/>
<sequence>MTSPISKKKETSVITHRQKFEGHTNIVWGAIHLPGGQRIITCSVDGSLRVWNLKTGKQIGEDWRDGDSPVCSMALSPDGKKVVSGSGDGAVRLWDIDTCKVVMKWMGHTQEVGSVCWSRDGRRVLSGSNDGTARQWEVESGETMSEPIENILASIKTGHKVVYAVVYSPDTTLIATGGRDGPYTGKPIESSVKIWDAKTGKLVATLKGHTDTVLCLAWTKDGKTLISGSHDSSIRIWNTTNWQQTAVLDEHTDTIFAIAISPNDRILASASDDKTARLWNLDNGKPISSPLQHADEVNCVSFSAGGKQLATACDDNNAYIWDVAAILREAGLDELLSDPKVTKSALHVNATRPPIQVRPPVNRVPRGFFDADQSYSSARSHLSTPAGTTFIGRLFGHSPSDVHETSPSSPLDWARTLLKPRRQSGEPIELQGRSPAVVDTPYAKGKRRNASAGERRKTPLPWQKPATSSSRPPKPSATQQSGTAPLTQPSLQPQPAVSNSSTTPALGDHAAATSSTPSRPDVMLRQAGLWTRFWLFILCLSPEYQDGRH</sequence>
<feature type="repeat" description="WD" evidence="3">
    <location>
        <begin position="290"/>
        <end position="323"/>
    </location>
</feature>
<dbReference type="STRING" id="930992.A0A0D0AXC2"/>
<dbReference type="InterPro" id="IPR015943">
    <property type="entry name" value="WD40/YVTN_repeat-like_dom_sf"/>
</dbReference>
<protein>
    <recommendedName>
        <fullName evidence="7">WD40 repeat-like protein</fullName>
    </recommendedName>
</protein>
<dbReference type="InterPro" id="IPR011047">
    <property type="entry name" value="Quinoprotein_ADH-like_sf"/>
</dbReference>
<feature type="repeat" description="WD" evidence="3">
    <location>
        <begin position="248"/>
        <end position="289"/>
    </location>
</feature>
<evidence type="ECO:0000256" key="2">
    <source>
        <dbReference type="ARBA" id="ARBA00022737"/>
    </source>
</evidence>
<feature type="repeat" description="WD" evidence="3">
    <location>
        <begin position="20"/>
        <end position="61"/>
    </location>
</feature>
<feature type="repeat" description="WD" evidence="3">
    <location>
        <begin position="63"/>
        <end position="104"/>
    </location>
</feature>
<keyword evidence="2" id="KW-0677">Repeat</keyword>
<name>A0A0D0AXC2_9AGAM</name>
<dbReference type="InterPro" id="IPR001680">
    <property type="entry name" value="WD40_rpt"/>
</dbReference>
<evidence type="ECO:0000313" key="5">
    <source>
        <dbReference type="EMBL" id="KIK39017.1"/>
    </source>
</evidence>
<dbReference type="PRINTS" id="PR00320">
    <property type="entry name" value="GPROTEINBRPT"/>
</dbReference>
<evidence type="ECO:0000256" key="3">
    <source>
        <dbReference type="PROSITE-ProRule" id="PRU00221"/>
    </source>
</evidence>
<dbReference type="CDD" id="cd00200">
    <property type="entry name" value="WD40"/>
    <property type="match status" value="1"/>
</dbReference>
<evidence type="ECO:0000256" key="4">
    <source>
        <dbReference type="SAM" id="MobiDB-lite"/>
    </source>
</evidence>
<reference evidence="6" key="2">
    <citation type="submission" date="2015-01" db="EMBL/GenBank/DDBJ databases">
        <title>Evolutionary Origins and Diversification of the Mycorrhizal Mutualists.</title>
        <authorList>
            <consortium name="DOE Joint Genome Institute"/>
            <consortium name="Mycorrhizal Genomics Consortium"/>
            <person name="Kohler A."/>
            <person name="Kuo A."/>
            <person name="Nagy L.G."/>
            <person name="Floudas D."/>
            <person name="Copeland A."/>
            <person name="Barry K.W."/>
            <person name="Cichocki N."/>
            <person name="Veneault-Fourrey C."/>
            <person name="LaButti K."/>
            <person name="Lindquist E.A."/>
            <person name="Lipzen A."/>
            <person name="Lundell T."/>
            <person name="Morin E."/>
            <person name="Murat C."/>
            <person name="Riley R."/>
            <person name="Ohm R."/>
            <person name="Sun H."/>
            <person name="Tunlid A."/>
            <person name="Henrissat B."/>
            <person name="Grigoriev I.V."/>
            <person name="Hibbett D.S."/>
            <person name="Martin F."/>
        </authorList>
    </citation>
    <scope>NUCLEOTIDE SEQUENCE [LARGE SCALE GENOMIC DNA]</scope>
    <source>
        <strain evidence="6">UH-Slu-Lm8-n1</strain>
    </source>
</reference>
<evidence type="ECO:0000313" key="6">
    <source>
        <dbReference type="Proteomes" id="UP000054485"/>
    </source>
</evidence>